<dbReference type="RefSeq" id="XP_024583465.1">
    <property type="nucleotide sequence ID" value="XM_024718026.1"/>
</dbReference>
<accession>A0A0P1B1A1</accession>
<dbReference type="Proteomes" id="UP000054928">
    <property type="component" value="Unassembled WGS sequence"/>
</dbReference>
<evidence type="ECO:0000313" key="2">
    <source>
        <dbReference type="Proteomes" id="UP000054928"/>
    </source>
</evidence>
<protein>
    <submittedName>
        <fullName evidence="1">Uncharacterized protein</fullName>
    </submittedName>
</protein>
<reference evidence="2" key="1">
    <citation type="submission" date="2014-09" db="EMBL/GenBank/DDBJ databases">
        <authorList>
            <person name="Sharma Rahul"/>
            <person name="Thines Marco"/>
        </authorList>
    </citation>
    <scope>NUCLEOTIDE SEQUENCE [LARGE SCALE GENOMIC DNA]</scope>
</reference>
<proteinExistence type="predicted"/>
<dbReference type="GeneID" id="36398806"/>
<name>A0A0P1B1A1_PLAHL</name>
<dbReference type="AlphaFoldDB" id="A0A0P1B1A1"/>
<dbReference type="EMBL" id="CCYD01002371">
    <property type="protein sequence ID" value="CEG47096.1"/>
    <property type="molecule type" value="Genomic_DNA"/>
</dbReference>
<organism evidence="1 2">
    <name type="scientific">Plasmopara halstedii</name>
    <name type="common">Downy mildew of sunflower</name>
    <dbReference type="NCBI Taxonomy" id="4781"/>
    <lineage>
        <taxon>Eukaryota</taxon>
        <taxon>Sar</taxon>
        <taxon>Stramenopiles</taxon>
        <taxon>Oomycota</taxon>
        <taxon>Peronosporomycetes</taxon>
        <taxon>Peronosporales</taxon>
        <taxon>Peronosporaceae</taxon>
        <taxon>Plasmopara</taxon>
    </lineage>
</organism>
<evidence type="ECO:0000313" key="1">
    <source>
        <dbReference type="EMBL" id="CEG47096.1"/>
    </source>
</evidence>
<sequence length="212" mass="24488">MQSPVATSKRQNSDIQSQTSVSWLYLKMRIVGTLERSVAESNQLVRISRKKAQKKDRRQLHQAGGHVHRREIVLLSCARVLNDILKLPTLLIHCSQLDLAIAVHLLWKKTGEFVAFRLFFFNNLGTVRLQYTGNETRCGDSTRTIGSLYSCDRDKRFYLEHVLRVTFKACMTIAAYQMLFERVLRLTGEKKAFMAATYLFLRWKMASLDIAN</sequence>
<keyword evidence="2" id="KW-1185">Reference proteome</keyword>